<name>A0A7M7NEL9_STRPU</name>
<sequence>MAPIRRGHTGKPCLALFMLIAMLYFAAPESIDICRDCSCVGTLLHVSCRGVFRLGAQLKHTFEDVAFRGLDLNVPQSTLSPDLFQNRTGIIYLNLRGNGLKCIDDGMFTILHQMKYLTLSRNALTAIPVFHNLTSLQELYLVSNNIRSLGSNLKAHAPKLKLLLLDHNRITFVQGDHFPEELESLGLSFNRMTSIDGGSLSGLLQLQKVDLTGNLISQISSGSFLLPGLKTVILNENRIREIFKDTFNPELDKLHLNSNRLSGLGNISGIPSLKGLYVSYQREVIKLQEIPLLENLIELTITVESSPDLADGIARILTKMPRLQILSVVEGKMDYTAIGAYFINISILEEYNDNSNRVYPTQLINLRYQESGLVELPQVFAPSMIVLYVPGNLLVELKLKDLTKLYPRLHTIDLSNNRIRVLSSCGVSGVSHPLKVLILKGNKLWLFSAWRCGNGFKILTNLLTLNLDDNSLSYLERELIPRSSSDQAPFRTSVSAGDNRLICDCHQRWLVKLEDSINFVNTKCSAPEGHAGKPLSDLLKDGFPCPLSVSEEQACTISNNSEILVQCPAASYPFPDISWALAESGFDFNETLSVDHQMEDLEVVAGSLVVKLDSRRLYVDEEEMNISLTCRAISEGDTLDINVLVHIEFINVDETGEYSNLSVQCHPSVKESGRKLLQPITASTEDIGLTENLTGWALGDAKSCLRSANGTLIAVMVGITCFVYYVLT</sequence>
<keyword evidence="1" id="KW-0433">Leucine-rich repeat</keyword>
<accession>A0A7M7NEL9</accession>
<evidence type="ECO:0000256" key="2">
    <source>
        <dbReference type="ARBA" id="ARBA00022729"/>
    </source>
</evidence>
<dbReference type="Pfam" id="PF13855">
    <property type="entry name" value="LRR_8"/>
    <property type="match status" value="3"/>
</dbReference>
<dbReference type="InterPro" id="IPR000483">
    <property type="entry name" value="Cys-rich_flank_reg_C"/>
</dbReference>
<dbReference type="PANTHER" id="PTHR24373">
    <property type="entry name" value="SLIT RELATED LEUCINE-RICH REPEAT NEURONAL PROTEIN"/>
    <property type="match status" value="1"/>
</dbReference>
<dbReference type="GO" id="GO:0038023">
    <property type="term" value="F:signaling receptor activity"/>
    <property type="evidence" value="ECO:0000318"/>
    <property type="project" value="GO_Central"/>
</dbReference>
<dbReference type="GeneID" id="115921327"/>
<evidence type="ECO:0000313" key="8">
    <source>
        <dbReference type="Proteomes" id="UP000007110"/>
    </source>
</evidence>
<evidence type="ECO:0000256" key="4">
    <source>
        <dbReference type="SAM" id="Phobius"/>
    </source>
</evidence>
<dbReference type="InterPro" id="IPR003591">
    <property type="entry name" value="Leu-rich_rpt_typical-subtyp"/>
</dbReference>
<reference evidence="8" key="1">
    <citation type="submission" date="2015-02" db="EMBL/GenBank/DDBJ databases">
        <title>Genome sequencing for Strongylocentrotus purpuratus.</title>
        <authorList>
            <person name="Murali S."/>
            <person name="Liu Y."/>
            <person name="Vee V."/>
            <person name="English A."/>
            <person name="Wang M."/>
            <person name="Skinner E."/>
            <person name="Han Y."/>
            <person name="Muzny D.M."/>
            <person name="Worley K.C."/>
            <person name="Gibbs R.A."/>
        </authorList>
    </citation>
    <scope>NUCLEOTIDE SEQUENCE</scope>
</reference>
<proteinExistence type="predicted"/>
<dbReference type="Proteomes" id="UP000007110">
    <property type="component" value="Unassembled WGS sequence"/>
</dbReference>
<dbReference type="FunFam" id="3.80.10.10:FF:001350">
    <property type="entry name" value="Uncharacterized protein"/>
    <property type="match status" value="1"/>
</dbReference>
<dbReference type="GO" id="GO:0005886">
    <property type="term" value="C:plasma membrane"/>
    <property type="evidence" value="ECO:0000318"/>
    <property type="project" value="GO_Central"/>
</dbReference>
<keyword evidence="2 5" id="KW-0732">Signal</keyword>
<dbReference type="InterPro" id="IPR001611">
    <property type="entry name" value="Leu-rich_rpt"/>
</dbReference>
<dbReference type="InParanoid" id="A0A7M7NEL9"/>
<dbReference type="AlphaFoldDB" id="A0A7M7NEL9"/>
<keyword evidence="8" id="KW-1185">Reference proteome</keyword>
<dbReference type="KEGG" id="spu:115921327"/>
<dbReference type="PROSITE" id="PS51450">
    <property type="entry name" value="LRR"/>
    <property type="match status" value="2"/>
</dbReference>
<evidence type="ECO:0000256" key="5">
    <source>
        <dbReference type="SAM" id="SignalP"/>
    </source>
</evidence>
<dbReference type="InterPro" id="IPR032675">
    <property type="entry name" value="LRR_dom_sf"/>
</dbReference>
<evidence type="ECO:0000256" key="1">
    <source>
        <dbReference type="ARBA" id="ARBA00022614"/>
    </source>
</evidence>
<keyword evidence="4" id="KW-1133">Transmembrane helix</keyword>
<dbReference type="PANTHER" id="PTHR24373:SF397">
    <property type="entry name" value="IG-LIKE DOMAIN-CONTAINING PROTEIN"/>
    <property type="match status" value="1"/>
</dbReference>
<keyword evidence="4" id="KW-0472">Membrane</keyword>
<dbReference type="OrthoDB" id="676979at2759"/>
<dbReference type="Gene3D" id="3.80.10.10">
    <property type="entry name" value="Ribonuclease Inhibitor"/>
    <property type="match status" value="3"/>
</dbReference>
<feature type="signal peptide" evidence="5">
    <location>
        <begin position="1"/>
        <end position="28"/>
    </location>
</feature>
<dbReference type="SMART" id="SM00369">
    <property type="entry name" value="LRR_TYP"/>
    <property type="match status" value="7"/>
</dbReference>
<reference evidence="7" key="2">
    <citation type="submission" date="2021-01" db="UniProtKB">
        <authorList>
            <consortium name="EnsemblMetazoa"/>
        </authorList>
    </citation>
    <scope>IDENTIFICATION</scope>
</reference>
<dbReference type="SMART" id="SM00082">
    <property type="entry name" value="LRRCT"/>
    <property type="match status" value="1"/>
</dbReference>
<dbReference type="EnsemblMetazoa" id="XM_030978694">
    <property type="protein sequence ID" value="XP_030834554"/>
    <property type="gene ID" value="LOC115921327"/>
</dbReference>
<dbReference type="SUPFAM" id="SSF52058">
    <property type="entry name" value="L domain-like"/>
    <property type="match status" value="2"/>
</dbReference>
<evidence type="ECO:0000259" key="6">
    <source>
        <dbReference type="SMART" id="SM00082"/>
    </source>
</evidence>
<keyword evidence="4" id="KW-0812">Transmembrane</keyword>
<feature type="chain" id="PRO_5029794459" description="LRRCT domain-containing protein" evidence="5">
    <location>
        <begin position="29"/>
        <end position="728"/>
    </location>
</feature>
<keyword evidence="3" id="KW-0677">Repeat</keyword>
<organism evidence="7 8">
    <name type="scientific">Strongylocentrotus purpuratus</name>
    <name type="common">Purple sea urchin</name>
    <dbReference type="NCBI Taxonomy" id="7668"/>
    <lineage>
        <taxon>Eukaryota</taxon>
        <taxon>Metazoa</taxon>
        <taxon>Echinodermata</taxon>
        <taxon>Eleutherozoa</taxon>
        <taxon>Echinozoa</taxon>
        <taxon>Echinoidea</taxon>
        <taxon>Euechinoidea</taxon>
        <taxon>Echinacea</taxon>
        <taxon>Camarodonta</taxon>
        <taxon>Echinidea</taxon>
        <taxon>Strongylocentrotidae</taxon>
        <taxon>Strongylocentrotus</taxon>
    </lineage>
</organism>
<dbReference type="InterPro" id="IPR050328">
    <property type="entry name" value="Dev_Immune_Receptor"/>
</dbReference>
<evidence type="ECO:0000256" key="3">
    <source>
        <dbReference type="ARBA" id="ARBA00022737"/>
    </source>
</evidence>
<protein>
    <recommendedName>
        <fullName evidence="6">LRRCT domain-containing protein</fullName>
    </recommendedName>
</protein>
<dbReference type="RefSeq" id="XP_030834554.1">
    <property type="nucleotide sequence ID" value="XM_030978694.1"/>
</dbReference>
<evidence type="ECO:0000313" key="7">
    <source>
        <dbReference type="EnsemblMetazoa" id="XP_030834554"/>
    </source>
</evidence>
<feature type="transmembrane region" description="Helical" evidence="4">
    <location>
        <begin position="708"/>
        <end position="727"/>
    </location>
</feature>
<feature type="domain" description="LRRCT" evidence="6">
    <location>
        <begin position="499"/>
        <end position="546"/>
    </location>
</feature>